<keyword evidence="1" id="KW-0677">Repeat</keyword>
<dbReference type="KEGG" id="mmai:sS8_0943"/>
<gene>
    <name evidence="5" type="ORF">sS8_0943</name>
</gene>
<accession>A0A250KMU4</accession>
<feature type="region of interest" description="Disordered" evidence="4">
    <location>
        <begin position="181"/>
        <end position="201"/>
    </location>
</feature>
<protein>
    <submittedName>
        <fullName evidence="5">Ankyrin</fullName>
    </submittedName>
</protein>
<dbReference type="Gene3D" id="1.25.40.20">
    <property type="entry name" value="Ankyrin repeat-containing domain"/>
    <property type="match status" value="1"/>
</dbReference>
<proteinExistence type="predicted"/>
<dbReference type="SMART" id="SM00248">
    <property type="entry name" value="ANK"/>
    <property type="match status" value="3"/>
</dbReference>
<keyword evidence="6" id="KW-1185">Reference proteome</keyword>
<evidence type="ECO:0000256" key="3">
    <source>
        <dbReference type="PROSITE-ProRule" id="PRU00023"/>
    </source>
</evidence>
<dbReference type="Proteomes" id="UP000266313">
    <property type="component" value="Chromosome"/>
</dbReference>
<dbReference type="PANTHER" id="PTHR24201:SF14">
    <property type="entry name" value="CYCLIN-DEPENDENT KINASE 4 INHIBITOR C-LIKE"/>
    <property type="match status" value="1"/>
</dbReference>
<dbReference type="SUPFAM" id="SSF48403">
    <property type="entry name" value="Ankyrin repeat"/>
    <property type="match status" value="1"/>
</dbReference>
<dbReference type="PANTHER" id="PTHR24201">
    <property type="entry name" value="ANK_REP_REGION DOMAIN-CONTAINING PROTEIN"/>
    <property type="match status" value="1"/>
</dbReference>
<feature type="repeat" description="ANK" evidence="3">
    <location>
        <begin position="86"/>
        <end position="118"/>
    </location>
</feature>
<feature type="repeat" description="ANK" evidence="3">
    <location>
        <begin position="119"/>
        <end position="151"/>
    </location>
</feature>
<evidence type="ECO:0000256" key="4">
    <source>
        <dbReference type="SAM" id="MobiDB-lite"/>
    </source>
</evidence>
<feature type="repeat" description="ANK" evidence="3">
    <location>
        <begin position="53"/>
        <end position="85"/>
    </location>
</feature>
<dbReference type="EMBL" id="AP017928">
    <property type="protein sequence ID" value="BBA32908.1"/>
    <property type="molecule type" value="Genomic_DNA"/>
</dbReference>
<sequence length="201" mass="21497">MYAFDRGCDGWRTSPDSGNYANIFRIKPDFAMLKKALFALLLFAWAIAALAEDRNQALFAAAASGQLERLDSLLERGADVNSRNSAGRTPLMAAAFSGNVRVIRKLLAFGADPNVMDQRGVTALAEASAQGYEEAVKALIAGGADVFAKEKSGLTLIERARKSGHERIAAILEKAAMIKPVSAGTTDDESSADKKPNDFNN</sequence>
<dbReference type="PRINTS" id="PR01415">
    <property type="entry name" value="ANKYRIN"/>
</dbReference>
<dbReference type="AlphaFoldDB" id="A0A250KMU4"/>
<dbReference type="PROSITE" id="PS50297">
    <property type="entry name" value="ANK_REP_REGION"/>
    <property type="match status" value="3"/>
</dbReference>
<dbReference type="InterPro" id="IPR036770">
    <property type="entry name" value="Ankyrin_rpt-contain_sf"/>
</dbReference>
<feature type="compositionally biased region" description="Basic and acidic residues" evidence="4">
    <location>
        <begin position="191"/>
        <end position="201"/>
    </location>
</feature>
<keyword evidence="2 3" id="KW-0040">ANK repeat</keyword>
<evidence type="ECO:0000256" key="2">
    <source>
        <dbReference type="ARBA" id="ARBA00023043"/>
    </source>
</evidence>
<dbReference type="Pfam" id="PF12796">
    <property type="entry name" value="Ank_2"/>
    <property type="match status" value="1"/>
</dbReference>
<dbReference type="PROSITE" id="PS50088">
    <property type="entry name" value="ANK_REPEAT"/>
    <property type="match status" value="3"/>
</dbReference>
<dbReference type="InterPro" id="IPR002110">
    <property type="entry name" value="Ankyrin_rpt"/>
</dbReference>
<evidence type="ECO:0000256" key="1">
    <source>
        <dbReference type="ARBA" id="ARBA00022737"/>
    </source>
</evidence>
<dbReference type="InterPro" id="IPR050776">
    <property type="entry name" value="Ank_Repeat/CDKN_Inhibitor"/>
</dbReference>
<reference evidence="5 6" key="1">
    <citation type="submission" date="2016-12" db="EMBL/GenBank/DDBJ databases">
        <title>Genome sequencing of Methylocaldum marinum.</title>
        <authorList>
            <person name="Takeuchi M."/>
            <person name="Kamagata Y."/>
            <person name="Hiraoka S."/>
            <person name="Oshima K."/>
            <person name="Hattori M."/>
            <person name="Iwasaki W."/>
        </authorList>
    </citation>
    <scope>NUCLEOTIDE SEQUENCE [LARGE SCALE GENOMIC DNA]</scope>
    <source>
        <strain evidence="5 6">S8</strain>
    </source>
</reference>
<name>A0A250KMU4_9GAMM</name>
<evidence type="ECO:0000313" key="5">
    <source>
        <dbReference type="EMBL" id="BBA32908.1"/>
    </source>
</evidence>
<evidence type="ECO:0000313" key="6">
    <source>
        <dbReference type="Proteomes" id="UP000266313"/>
    </source>
</evidence>
<organism evidence="5 6">
    <name type="scientific">Methylocaldum marinum</name>
    <dbReference type="NCBI Taxonomy" id="1432792"/>
    <lineage>
        <taxon>Bacteria</taxon>
        <taxon>Pseudomonadati</taxon>
        <taxon>Pseudomonadota</taxon>
        <taxon>Gammaproteobacteria</taxon>
        <taxon>Methylococcales</taxon>
        <taxon>Methylococcaceae</taxon>
        <taxon>Methylocaldum</taxon>
    </lineage>
</organism>